<dbReference type="SMART" id="SM00368">
    <property type="entry name" value="LRR_RI"/>
    <property type="match status" value="4"/>
</dbReference>
<dbReference type="Gene3D" id="3.80.10.10">
    <property type="entry name" value="Ribonuclease Inhibitor"/>
    <property type="match status" value="2"/>
</dbReference>
<dbReference type="GeneTree" id="ENSGT00940000156456"/>
<dbReference type="SUPFAM" id="SSF52047">
    <property type="entry name" value="RNI-like"/>
    <property type="match status" value="1"/>
</dbReference>
<dbReference type="Proteomes" id="UP000265020">
    <property type="component" value="Unassembled WGS sequence"/>
</dbReference>
<reference evidence="2" key="1">
    <citation type="submission" date="2025-08" db="UniProtKB">
        <authorList>
            <consortium name="Ensembl"/>
        </authorList>
    </citation>
    <scope>IDENTIFICATION</scope>
</reference>
<dbReference type="Pfam" id="PF13516">
    <property type="entry name" value="LRR_6"/>
    <property type="match status" value="2"/>
</dbReference>
<reference evidence="2" key="2">
    <citation type="submission" date="2025-09" db="UniProtKB">
        <authorList>
            <consortium name="Ensembl"/>
        </authorList>
    </citation>
    <scope>IDENTIFICATION</scope>
</reference>
<proteinExistence type="predicted"/>
<dbReference type="InterPro" id="IPR032675">
    <property type="entry name" value="LRR_dom_sf"/>
</dbReference>
<dbReference type="InterPro" id="IPR001611">
    <property type="entry name" value="Leu-rich_rpt"/>
</dbReference>
<dbReference type="STRING" id="28743.ENSCVAP00000013421"/>
<dbReference type="PANTHER" id="PTHR24111:SF4">
    <property type="entry name" value="LEUCINE-RICH REPEAT-CONTAINING PROTEIN 34"/>
    <property type="match status" value="1"/>
</dbReference>
<evidence type="ECO:0000313" key="3">
    <source>
        <dbReference type="Proteomes" id="UP000265020"/>
    </source>
</evidence>
<accession>A0A3Q2D4D0</accession>
<dbReference type="PANTHER" id="PTHR24111">
    <property type="entry name" value="LEUCINE-RICH REPEAT-CONTAINING PROTEIN 34"/>
    <property type="match status" value="1"/>
</dbReference>
<dbReference type="InterPro" id="IPR052201">
    <property type="entry name" value="LRR-containing_regulator"/>
</dbReference>
<keyword evidence="1" id="KW-0677">Repeat</keyword>
<name>A0A3Q2D4D0_CYPVA</name>
<keyword evidence="3" id="KW-1185">Reference proteome</keyword>
<organism evidence="2 3">
    <name type="scientific">Cyprinodon variegatus</name>
    <name type="common">Sheepshead minnow</name>
    <dbReference type="NCBI Taxonomy" id="28743"/>
    <lineage>
        <taxon>Eukaryota</taxon>
        <taxon>Metazoa</taxon>
        <taxon>Chordata</taxon>
        <taxon>Craniata</taxon>
        <taxon>Vertebrata</taxon>
        <taxon>Euteleostomi</taxon>
        <taxon>Actinopterygii</taxon>
        <taxon>Neopterygii</taxon>
        <taxon>Teleostei</taxon>
        <taxon>Neoteleostei</taxon>
        <taxon>Acanthomorphata</taxon>
        <taxon>Ovalentaria</taxon>
        <taxon>Atherinomorphae</taxon>
        <taxon>Cyprinodontiformes</taxon>
        <taxon>Cyprinodontidae</taxon>
        <taxon>Cyprinodon</taxon>
    </lineage>
</organism>
<dbReference type="AlphaFoldDB" id="A0A3Q2D4D0"/>
<evidence type="ECO:0000256" key="1">
    <source>
        <dbReference type="ARBA" id="ARBA00022737"/>
    </source>
</evidence>
<protein>
    <recommendedName>
        <fullName evidence="4">Leucine rich repeat containing 34</fullName>
    </recommendedName>
</protein>
<sequence length="385" mass="42358">MADQTISEKRRNKWIRRGSSSLSSCPGFLCNRSPCLKLAGNSKQGGCHKLCDDDVFALSKCLHSNRTVTALDLSYNNVGDRGAGHLADLLEVGNQEEVSYEPGLVSRGDSALLYLDLTFNNIGAKGAELLSLSLVRNMEEALLCSGTPLLYLVQGYLVSARSKEISRPLRDSAQFHKACSQSQVMGLQQGHETKHTARKFPLSQKGQRHWTEKRCWKRHRILNPTSSCDLCSNRVSHDGALYLASVLKEKTAIEILNLSINCIEDIGAGYLSDAMSRLSVCTNNIRTQGLCSLAQALKNNPTLTHLYIWGNHPKEPACRAFRELISSGRLPPQNTDVESYEQDGHVFLAEAFHGLRKSLYQADGNVTDATVGSASDGPPEDQPQR</sequence>
<evidence type="ECO:0008006" key="4">
    <source>
        <dbReference type="Google" id="ProtNLM"/>
    </source>
</evidence>
<evidence type="ECO:0000313" key="2">
    <source>
        <dbReference type="Ensembl" id="ENSCVAP00000013421.1"/>
    </source>
</evidence>
<dbReference type="Ensembl" id="ENSCVAT00000020942.1">
    <property type="protein sequence ID" value="ENSCVAP00000013421.1"/>
    <property type="gene ID" value="ENSCVAG00000015934.1"/>
</dbReference>